<keyword evidence="6" id="KW-0963">Cytoplasm</keyword>
<keyword evidence="7" id="KW-0964">Secreted</keyword>
<evidence type="ECO:0000256" key="5">
    <source>
        <dbReference type="ARBA" id="ARBA00008063"/>
    </source>
</evidence>
<evidence type="ECO:0000313" key="18">
    <source>
        <dbReference type="Proteomes" id="UP001497497"/>
    </source>
</evidence>
<feature type="region of interest" description="Disordered" evidence="15">
    <location>
        <begin position="145"/>
        <end position="166"/>
    </location>
</feature>
<keyword evidence="10" id="KW-0732">Signal</keyword>
<comment type="caution">
    <text evidence="17">The sequence shown here is derived from an EMBL/GenBank/DDBJ whole genome shotgun (WGS) entry which is preliminary data.</text>
</comment>
<keyword evidence="13" id="KW-0238">DNA-binding</keyword>
<dbReference type="SUPFAM" id="SSF47473">
    <property type="entry name" value="EF-hand"/>
    <property type="match status" value="1"/>
</dbReference>
<comment type="subcellular location">
    <subcellularLocation>
        <location evidence="2">Cytoplasm</location>
    </subcellularLocation>
    <subcellularLocation>
        <location evidence="3">Golgi apparatus</location>
    </subcellularLocation>
    <subcellularLocation>
        <location evidence="1">Membrane</location>
    </subcellularLocation>
    <subcellularLocation>
        <location evidence="4">Secreted</location>
    </subcellularLocation>
</comment>
<evidence type="ECO:0000256" key="3">
    <source>
        <dbReference type="ARBA" id="ARBA00004555"/>
    </source>
</evidence>
<keyword evidence="8" id="KW-0597">Phosphoprotein</keyword>
<dbReference type="InterPro" id="IPR057576">
    <property type="entry name" value="NUCB1_N"/>
</dbReference>
<keyword evidence="12" id="KW-0333">Golgi apparatus</keyword>
<keyword evidence="11" id="KW-0677">Repeat</keyword>
<accession>A0AAV2H610</accession>
<evidence type="ECO:0000256" key="14">
    <source>
        <dbReference type="ARBA" id="ARBA00023136"/>
    </source>
</evidence>
<name>A0AAV2H610_LYMST</name>
<feature type="region of interest" description="Disordered" evidence="15">
    <location>
        <begin position="298"/>
        <end position="436"/>
    </location>
</feature>
<evidence type="ECO:0000256" key="6">
    <source>
        <dbReference type="ARBA" id="ARBA00022490"/>
    </source>
</evidence>
<organism evidence="17 18">
    <name type="scientific">Lymnaea stagnalis</name>
    <name type="common">Great pond snail</name>
    <name type="synonym">Helix stagnalis</name>
    <dbReference type="NCBI Taxonomy" id="6523"/>
    <lineage>
        <taxon>Eukaryota</taxon>
        <taxon>Metazoa</taxon>
        <taxon>Spiralia</taxon>
        <taxon>Lophotrochozoa</taxon>
        <taxon>Mollusca</taxon>
        <taxon>Gastropoda</taxon>
        <taxon>Heterobranchia</taxon>
        <taxon>Euthyneura</taxon>
        <taxon>Panpulmonata</taxon>
        <taxon>Hygrophila</taxon>
        <taxon>Lymnaeoidea</taxon>
        <taxon>Lymnaeidae</taxon>
        <taxon>Lymnaea</taxon>
    </lineage>
</organism>
<dbReference type="GO" id="GO:0005085">
    <property type="term" value="F:guanyl-nucleotide exchange factor activity"/>
    <property type="evidence" value="ECO:0007669"/>
    <property type="project" value="UniProtKB-KW"/>
</dbReference>
<reference evidence="17 18" key="1">
    <citation type="submission" date="2024-04" db="EMBL/GenBank/DDBJ databases">
        <authorList>
            <consortium name="Genoscope - CEA"/>
            <person name="William W."/>
        </authorList>
    </citation>
    <scope>NUCLEOTIDE SEQUENCE [LARGE SCALE GENOMIC DNA]</scope>
</reference>
<evidence type="ECO:0000256" key="4">
    <source>
        <dbReference type="ARBA" id="ARBA00004613"/>
    </source>
</evidence>
<feature type="compositionally biased region" description="Low complexity" evidence="15">
    <location>
        <begin position="405"/>
        <end position="429"/>
    </location>
</feature>
<evidence type="ECO:0000256" key="11">
    <source>
        <dbReference type="ARBA" id="ARBA00022737"/>
    </source>
</evidence>
<dbReference type="GO" id="GO:0070062">
    <property type="term" value="C:extracellular exosome"/>
    <property type="evidence" value="ECO:0007669"/>
    <property type="project" value="TreeGrafter"/>
</dbReference>
<dbReference type="Pfam" id="PF25434">
    <property type="entry name" value="NUCB1_N"/>
    <property type="match status" value="1"/>
</dbReference>
<dbReference type="Gene3D" id="1.10.238.10">
    <property type="entry name" value="EF-hand"/>
    <property type="match status" value="1"/>
</dbReference>
<keyword evidence="9" id="KW-0344">Guanine-nucleotide releasing factor</keyword>
<evidence type="ECO:0000259" key="16">
    <source>
        <dbReference type="PROSITE" id="PS50222"/>
    </source>
</evidence>
<dbReference type="AlphaFoldDB" id="A0AAV2H610"/>
<evidence type="ECO:0000256" key="1">
    <source>
        <dbReference type="ARBA" id="ARBA00004370"/>
    </source>
</evidence>
<dbReference type="GO" id="GO:0005793">
    <property type="term" value="C:endoplasmic reticulum-Golgi intermediate compartment"/>
    <property type="evidence" value="ECO:0007669"/>
    <property type="project" value="TreeGrafter"/>
</dbReference>
<keyword evidence="14" id="KW-0472">Membrane</keyword>
<dbReference type="PROSITE" id="PS50222">
    <property type="entry name" value="EF_HAND_2"/>
    <property type="match status" value="1"/>
</dbReference>
<dbReference type="InterPro" id="IPR040250">
    <property type="entry name" value="Nucleobindin"/>
</dbReference>
<feature type="compositionally biased region" description="Low complexity" evidence="15">
    <location>
        <begin position="354"/>
        <end position="366"/>
    </location>
</feature>
<evidence type="ECO:0000256" key="8">
    <source>
        <dbReference type="ARBA" id="ARBA00022553"/>
    </source>
</evidence>
<dbReference type="InterPro" id="IPR011992">
    <property type="entry name" value="EF-hand-dom_pair"/>
</dbReference>
<evidence type="ECO:0000256" key="13">
    <source>
        <dbReference type="ARBA" id="ARBA00023125"/>
    </source>
</evidence>
<evidence type="ECO:0000256" key="2">
    <source>
        <dbReference type="ARBA" id="ARBA00004496"/>
    </source>
</evidence>
<dbReference type="GO" id="GO:0005509">
    <property type="term" value="F:calcium ion binding"/>
    <property type="evidence" value="ECO:0007669"/>
    <property type="project" value="InterPro"/>
</dbReference>
<feature type="compositionally biased region" description="Low complexity" evidence="15">
    <location>
        <begin position="323"/>
        <end position="346"/>
    </location>
</feature>
<dbReference type="EMBL" id="CAXITT010000020">
    <property type="protein sequence ID" value="CAL1527666.1"/>
    <property type="molecule type" value="Genomic_DNA"/>
</dbReference>
<feature type="compositionally biased region" description="Pro residues" evidence="15">
    <location>
        <begin position="367"/>
        <end position="389"/>
    </location>
</feature>
<evidence type="ECO:0000256" key="9">
    <source>
        <dbReference type="ARBA" id="ARBA00022658"/>
    </source>
</evidence>
<feature type="domain" description="EF-hand" evidence="16">
    <location>
        <begin position="235"/>
        <end position="270"/>
    </location>
</feature>
<sequence length="436" mass="51550">MYWDSPECIGTVLNSGKIAMYLEMVNHTVRTTLDELKRREMARLQDLARLQMQGMSGTEVIMNAMNRRGPGGMRNFEIPGHIDVRNPHSFEMKDLENLIKKTTSDLEELDKRRREEFKEYEMEKEFEQKEHLKVLSEEERKKEEARIEELKKKHAQHPKLNHPGSKDQFEEVWDKVDHLEDQEFNPKTFFYKHDINGDMEWSIEEVDAVLQLELDKVYDSKNSPTEDDPYERQEEMNRMREHVFLEMDKDRNMRISFQEFIDYTGSQGQNKEFQKDDGWKTIDEEPVFSEEDYQRFIQEHHAQPGVVQPPQNLEFQTEEQLRQHQQQQQHFQQQQQQQFQQQQQQPGQPPAPHGQPGQTPAPHGQPGQPPAPHGQPGQPPAPHGQPVQPPDAHQPQEHQESNVSQQQLEQERLQQQIKDLQHQLNQQQQHVETVQP</sequence>
<dbReference type="PANTHER" id="PTHR19237:SF20">
    <property type="entry name" value="NUCLEOBINDIN 1"/>
    <property type="match status" value="1"/>
</dbReference>
<evidence type="ECO:0000256" key="12">
    <source>
        <dbReference type="ARBA" id="ARBA00023034"/>
    </source>
</evidence>
<protein>
    <recommendedName>
        <fullName evidence="16">EF-hand domain-containing protein</fullName>
    </recommendedName>
</protein>
<dbReference type="Proteomes" id="UP001497497">
    <property type="component" value="Unassembled WGS sequence"/>
</dbReference>
<proteinExistence type="inferred from homology"/>
<dbReference type="PANTHER" id="PTHR19237">
    <property type="entry name" value="NUCLEOBINDIN"/>
    <property type="match status" value="1"/>
</dbReference>
<evidence type="ECO:0000256" key="10">
    <source>
        <dbReference type="ARBA" id="ARBA00022729"/>
    </source>
</evidence>
<gene>
    <name evidence="17" type="ORF">GSLYS_00001836001</name>
</gene>
<evidence type="ECO:0000313" key="17">
    <source>
        <dbReference type="EMBL" id="CAL1527666.1"/>
    </source>
</evidence>
<dbReference type="GO" id="GO:0016020">
    <property type="term" value="C:membrane"/>
    <property type="evidence" value="ECO:0007669"/>
    <property type="project" value="UniProtKB-SubCell"/>
</dbReference>
<keyword evidence="18" id="KW-1185">Reference proteome</keyword>
<comment type="similarity">
    <text evidence="5">Belongs to the nucleobindin family.</text>
</comment>
<evidence type="ECO:0000256" key="15">
    <source>
        <dbReference type="SAM" id="MobiDB-lite"/>
    </source>
</evidence>
<dbReference type="InterPro" id="IPR002048">
    <property type="entry name" value="EF_hand_dom"/>
</dbReference>
<dbReference type="GO" id="GO:0003677">
    <property type="term" value="F:DNA binding"/>
    <property type="evidence" value="ECO:0007669"/>
    <property type="project" value="UniProtKB-KW"/>
</dbReference>
<evidence type="ECO:0000256" key="7">
    <source>
        <dbReference type="ARBA" id="ARBA00022525"/>
    </source>
</evidence>
<dbReference type="GO" id="GO:0005794">
    <property type="term" value="C:Golgi apparatus"/>
    <property type="evidence" value="ECO:0007669"/>
    <property type="project" value="UniProtKB-SubCell"/>
</dbReference>